<dbReference type="Proteomes" id="UP001449795">
    <property type="component" value="Chromosome"/>
</dbReference>
<evidence type="ECO:0000313" key="4">
    <source>
        <dbReference type="EMBL" id="XAE42423.1"/>
    </source>
</evidence>
<dbReference type="GO" id="GO:0016491">
    <property type="term" value="F:oxidoreductase activity"/>
    <property type="evidence" value="ECO:0007669"/>
    <property type="project" value="UniProtKB-KW"/>
</dbReference>
<sequence>MSDADRAGAVGAPAGGGPATSRDPRTHGLWEQTAPAPPVTAPLAGRVAARIAIVGGGFTGLSAALALARSGHDPVVLEAAEIGFGGSGRNVGLVNAGMWVRPDDLSATLGQPYGERLLTLLGDAPAEVFALVRRHAIACEAQPVGTLHCADTARGLRELQERARQWQARGVAVRLLDKAETGRMTGSPHYRAALLDPRAGTIQPLAYARGLAAAAIGAGARLFTGSPVTGCTRSGGQYRLDLPQGHVLADQVIVATNAYGTGPWSMLARQLVPVSYFNCATPPLPAALRATILPGRQGAWDTRQVMRSFRLDHAGRLVVGSIGALAGPGLALHRDWARRTIARLFPQLGRQFTSSGFAAEWYGTIGMTHDHLPRLHRLGPGMIALCGYNGRGIAPGTVFGRVLADLARGALDDGTAPLPVTGIRPPGLRAARRIFYEAGACIAHAADAR</sequence>
<dbReference type="RefSeq" id="WP_342628161.1">
    <property type="nucleotide sequence ID" value="NZ_CP152276.1"/>
</dbReference>
<dbReference type="EMBL" id="CP152276">
    <property type="protein sequence ID" value="XAE42423.1"/>
    <property type="molecule type" value="Genomic_DNA"/>
</dbReference>
<protein>
    <submittedName>
        <fullName evidence="4">FAD-binding oxidoreductase</fullName>
        <ecNumber evidence="4">1.-.-.-</ecNumber>
    </submittedName>
</protein>
<dbReference type="SUPFAM" id="SSF51905">
    <property type="entry name" value="FAD/NAD(P)-binding domain"/>
    <property type="match status" value="1"/>
</dbReference>
<evidence type="ECO:0000259" key="3">
    <source>
        <dbReference type="Pfam" id="PF01266"/>
    </source>
</evidence>
<dbReference type="InterPro" id="IPR006076">
    <property type="entry name" value="FAD-dep_OxRdtase"/>
</dbReference>
<feature type="region of interest" description="Disordered" evidence="2">
    <location>
        <begin position="1"/>
        <end position="37"/>
    </location>
</feature>
<accession>A0ABZ3D3T6</accession>
<keyword evidence="5" id="KW-1185">Reference proteome</keyword>
<dbReference type="Gene3D" id="3.50.50.60">
    <property type="entry name" value="FAD/NAD(P)-binding domain"/>
    <property type="match status" value="1"/>
</dbReference>
<evidence type="ECO:0000256" key="2">
    <source>
        <dbReference type="SAM" id="MobiDB-lite"/>
    </source>
</evidence>
<dbReference type="EC" id="1.-.-.-" evidence="4"/>
<dbReference type="InterPro" id="IPR036188">
    <property type="entry name" value="FAD/NAD-bd_sf"/>
</dbReference>
<dbReference type="Pfam" id="PF01266">
    <property type="entry name" value="DAO"/>
    <property type="match status" value="1"/>
</dbReference>
<dbReference type="Gene3D" id="3.30.9.10">
    <property type="entry name" value="D-Amino Acid Oxidase, subunit A, domain 2"/>
    <property type="match status" value="1"/>
</dbReference>
<reference evidence="4 5" key="1">
    <citation type="submission" date="2024-04" db="EMBL/GenBank/DDBJ databases">
        <title>Complete genome sequence of Nguyenibacter vanlangesis HBCM-1154, a strain capable of nitrogen fixation, IAA production, and phosphorus solubilization isolated from sugarcane soil.</title>
        <authorList>
            <person name="MY HANH P."/>
        </authorList>
    </citation>
    <scope>NUCLEOTIDE SEQUENCE [LARGE SCALE GENOMIC DNA]</scope>
    <source>
        <strain evidence="4 5">HBCM 1154</strain>
    </source>
</reference>
<dbReference type="PANTHER" id="PTHR13847">
    <property type="entry name" value="SARCOSINE DEHYDROGENASE-RELATED"/>
    <property type="match status" value="1"/>
</dbReference>
<keyword evidence="1 4" id="KW-0560">Oxidoreductase</keyword>
<dbReference type="PANTHER" id="PTHR13847:SF281">
    <property type="entry name" value="FAD DEPENDENT OXIDOREDUCTASE DOMAIN-CONTAINING PROTEIN"/>
    <property type="match status" value="1"/>
</dbReference>
<feature type="domain" description="FAD dependent oxidoreductase" evidence="3">
    <location>
        <begin position="50"/>
        <end position="406"/>
    </location>
</feature>
<evidence type="ECO:0000313" key="5">
    <source>
        <dbReference type="Proteomes" id="UP001449795"/>
    </source>
</evidence>
<gene>
    <name evidence="4" type="ORF">AAC691_19565</name>
</gene>
<name>A0ABZ3D3T6_9PROT</name>
<proteinExistence type="predicted"/>
<organism evidence="4 5">
    <name type="scientific">Nguyenibacter vanlangensis</name>
    <dbReference type="NCBI Taxonomy" id="1216886"/>
    <lineage>
        <taxon>Bacteria</taxon>
        <taxon>Pseudomonadati</taxon>
        <taxon>Pseudomonadota</taxon>
        <taxon>Alphaproteobacteria</taxon>
        <taxon>Acetobacterales</taxon>
        <taxon>Acetobacteraceae</taxon>
        <taxon>Nguyenibacter</taxon>
    </lineage>
</organism>
<evidence type="ECO:0000256" key="1">
    <source>
        <dbReference type="ARBA" id="ARBA00023002"/>
    </source>
</evidence>